<proteinExistence type="predicted"/>
<organism evidence="3">
    <name type="scientific">Oscillatoriales cyanobacterium SpSt-418</name>
    <dbReference type="NCBI Taxonomy" id="2282169"/>
    <lineage>
        <taxon>Bacteria</taxon>
        <taxon>Bacillati</taxon>
        <taxon>Cyanobacteriota</taxon>
        <taxon>Cyanophyceae</taxon>
        <taxon>Oscillatoriophycideae</taxon>
        <taxon>Oscillatoriales</taxon>
    </lineage>
</organism>
<sequence length="813" mass="91640">MSALPMFRLRVRQVDQSCIFDLTGPNGQEISATIKYPEQLTELYQNWQLLYRRRYELQSRARVSSKGGSGTPRSYDWDRELRIAETTLLNEFSHWLGQADLLLIRETIQWEADAAIKQVKHGKTAIPSHVDVLIECSPTTLARFPWESWKLIPKDAPTETVRIARTCTPSIPATYSRFRQGKIRILAILAAAPDLNHSLDQAALLSLAPRAEIKFIRCQEILSTLKRGSHIAELKQQVAKAIADEQGWDIFIFSGHSDEEVITGGKLELAPQVTLSISEIEPQLQIAKEQGLQLAIFNSCSGLHIAESLIRLGLPQVVVMRERIQDEVAHKFLQQFCHSLNGYNDVCTAVLRACQYFAPENISYPSAHLVPSLFRHPDPKLNLFRLEPSSLKRIWQQWRPSRWEAIAISTISVLSLMVPVQELLMDVRYWSQAIYRQTTKQFPATTSPSVTLLQIDQASIDRRGIDAYKIKPMSRAYLGELVERLQQLQVKVIGIDYLLDASTNEDYVLAKAMQSAIQQQTLFVMASWQNDAGQKMRTASTLAKSNLVLHGDVGITGWDIMLPSQIGCQEECPFAYQLALAYQLQKIHPSSQFSGDFMSDLQNRINAQLEAAENTKQIGDLQKQVNLPLGLKSVIDFSLPPQRVFHSQPAWDLLERPLEDAKSKDLRQQVVIIASGGYDQADDNFPMPLAMHHWQSAKKQAGINQEKLQSQILPGGVLHAYTVHHLLTNHNLLQIPTIFFVGVAAIAGKGLQRIIRNQSTARQRRSLALILGATLAYGLGGLQTYVSLAIILPWFLPSVVVWFYLCLVLKRKK</sequence>
<evidence type="ECO:0000256" key="1">
    <source>
        <dbReference type="SAM" id="Phobius"/>
    </source>
</evidence>
<feature type="transmembrane region" description="Helical" evidence="1">
    <location>
        <begin position="767"/>
        <end position="785"/>
    </location>
</feature>
<dbReference type="Pfam" id="PF05226">
    <property type="entry name" value="CHASE2"/>
    <property type="match status" value="1"/>
</dbReference>
<keyword evidence="1" id="KW-0472">Membrane</keyword>
<dbReference type="InterPro" id="IPR007890">
    <property type="entry name" value="CHASE2"/>
</dbReference>
<evidence type="ECO:0000259" key="2">
    <source>
        <dbReference type="SMART" id="SM01080"/>
    </source>
</evidence>
<keyword evidence="1" id="KW-1133">Transmembrane helix</keyword>
<reference evidence="3" key="1">
    <citation type="journal article" date="2020" name="mSystems">
        <title>Genome- and Community-Level Interaction Insights into Carbon Utilization and Element Cycling Functions of Hydrothermarchaeota in Hydrothermal Sediment.</title>
        <authorList>
            <person name="Zhou Z."/>
            <person name="Liu Y."/>
            <person name="Xu W."/>
            <person name="Pan J."/>
            <person name="Luo Z.H."/>
            <person name="Li M."/>
        </authorList>
    </citation>
    <scope>NUCLEOTIDE SEQUENCE [LARGE SCALE GENOMIC DNA]</scope>
    <source>
        <strain evidence="3">SpSt-418</strain>
    </source>
</reference>
<feature type="transmembrane region" description="Helical" evidence="1">
    <location>
        <begin position="791"/>
        <end position="809"/>
    </location>
</feature>
<keyword evidence="1" id="KW-0812">Transmembrane</keyword>
<name>A0A7C3PGP4_9CYAN</name>
<dbReference type="SMART" id="SM01080">
    <property type="entry name" value="CHASE2"/>
    <property type="match status" value="1"/>
</dbReference>
<dbReference type="InterPro" id="IPR024983">
    <property type="entry name" value="CHAT_dom"/>
</dbReference>
<protein>
    <submittedName>
        <fullName evidence="3">CHASE2 domain-containing protein</fullName>
    </submittedName>
</protein>
<comment type="caution">
    <text evidence="3">The sequence shown here is derived from an EMBL/GenBank/DDBJ whole genome shotgun (WGS) entry which is preliminary data.</text>
</comment>
<gene>
    <name evidence="3" type="ORF">ENR64_17695</name>
</gene>
<evidence type="ECO:0000313" key="3">
    <source>
        <dbReference type="EMBL" id="HFM99554.1"/>
    </source>
</evidence>
<accession>A0A7C3PGP4</accession>
<dbReference type="EMBL" id="DSRU01000255">
    <property type="protein sequence ID" value="HFM99554.1"/>
    <property type="molecule type" value="Genomic_DNA"/>
</dbReference>
<dbReference type="Pfam" id="PF12770">
    <property type="entry name" value="CHAT"/>
    <property type="match status" value="1"/>
</dbReference>
<feature type="domain" description="CHASE2" evidence="2">
    <location>
        <begin position="417"/>
        <end position="748"/>
    </location>
</feature>
<feature type="transmembrane region" description="Helical" evidence="1">
    <location>
        <begin position="732"/>
        <end position="755"/>
    </location>
</feature>
<dbReference type="AlphaFoldDB" id="A0A7C3PGP4"/>